<dbReference type="Proteomes" id="UP000032300">
    <property type="component" value="Chromosome"/>
</dbReference>
<dbReference type="PANTHER" id="PTHR35004:SF7">
    <property type="entry name" value="INTEGRASE PROTEIN"/>
    <property type="match status" value="1"/>
</dbReference>
<dbReference type="KEGG" id="sphi:TS85_20890"/>
<accession>A0A7U4LGP6</accession>
<keyword evidence="2" id="KW-1185">Reference proteome</keyword>
<sequence length="136" mass="15035">MGPRLCCRARARHRGDGGDLIRCRPATTAASRTKRAIESAHGHLKAAIRDALLMRGIRDFDDVAAYRRFIDELVAARNRRVATRIDAERLHLQPLPGARTADYEEVLVTVTSSGGFTLRKVFYTVGTVRSSVCGRA</sequence>
<gene>
    <name evidence="1" type="ORF">TS85_20890</name>
</gene>
<dbReference type="PANTHER" id="PTHR35004">
    <property type="entry name" value="TRANSPOSASE RV3428C-RELATED"/>
    <property type="match status" value="1"/>
</dbReference>
<reference evidence="1 2" key="2">
    <citation type="submission" date="2015-02" db="EMBL/GenBank/DDBJ databases">
        <title>The complete genome of Sphingomonas hengshuiensis sp. WHSC-8 isolated from soil of Hengshui Lake.</title>
        <authorList>
            <person name="Wei S."/>
            <person name="Guo J."/>
            <person name="Su C."/>
            <person name="Wu R."/>
            <person name="Zhang Z."/>
            <person name="Liang K."/>
            <person name="Li H."/>
            <person name="Wang T."/>
            <person name="Liu H."/>
            <person name="Zhang C."/>
            <person name="Li Z."/>
            <person name="Wang Q."/>
            <person name="Meng J."/>
        </authorList>
    </citation>
    <scope>NUCLEOTIDE SEQUENCE [LARGE SCALE GENOMIC DNA]</scope>
    <source>
        <strain evidence="1 2">WHSC-8</strain>
    </source>
</reference>
<name>A0A7U4LGP6_9SPHN</name>
<evidence type="ECO:0000313" key="2">
    <source>
        <dbReference type="Proteomes" id="UP000032300"/>
    </source>
</evidence>
<organism evidence="1 2">
    <name type="scientific">Sphingomonas hengshuiensis</name>
    <dbReference type="NCBI Taxonomy" id="1609977"/>
    <lineage>
        <taxon>Bacteria</taxon>
        <taxon>Pseudomonadati</taxon>
        <taxon>Pseudomonadota</taxon>
        <taxon>Alphaproteobacteria</taxon>
        <taxon>Sphingomonadales</taxon>
        <taxon>Sphingomonadaceae</taxon>
        <taxon>Sphingomonas</taxon>
    </lineage>
</organism>
<protein>
    <submittedName>
        <fullName evidence="1">Uncharacterized protein</fullName>
    </submittedName>
</protein>
<dbReference type="EMBL" id="CP010836">
    <property type="protein sequence ID" value="AJP73730.1"/>
    <property type="molecule type" value="Genomic_DNA"/>
</dbReference>
<dbReference type="AlphaFoldDB" id="A0A7U4LGP6"/>
<reference evidence="1 2" key="1">
    <citation type="journal article" date="2015" name="Int. J. Syst. Evol. Microbiol.">
        <title>Sphingomonas hengshuiensis sp. nov., isolated from lake wetland.</title>
        <authorList>
            <person name="Wei S."/>
            <person name="Wang T."/>
            <person name="Liu H."/>
            <person name="Zhang C."/>
            <person name="Guo J."/>
            <person name="Wang Q."/>
            <person name="Liang K."/>
            <person name="Zhang Z."/>
        </authorList>
    </citation>
    <scope>NUCLEOTIDE SEQUENCE [LARGE SCALE GENOMIC DNA]</scope>
    <source>
        <strain evidence="1 2">WHSC-8</strain>
    </source>
</reference>
<evidence type="ECO:0000313" key="1">
    <source>
        <dbReference type="EMBL" id="AJP73730.1"/>
    </source>
</evidence>
<proteinExistence type="predicted"/>